<dbReference type="AlphaFoldDB" id="A0A839IRW3"/>
<dbReference type="EMBL" id="JACJFM010000014">
    <property type="protein sequence ID" value="MBB1487410.1"/>
    <property type="molecule type" value="Genomic_DNA"/>
</dbReference>
<organism evidence="3 4">
    <name type="scientific">Oceanospirillum sediminis</name>
    <dbReference type="NCBI Taxonomy" id="2760088"/>
    <lineage>
        <taxon>Bacteria</taxon>
        <taxon>Pseudomonadati</taxon>
        <taxon>Pseudomonadota</taxon>
        <taxon>Gammaproteobacteria</taxon>
        <taxon>Oceanospirillales</taxon>
        <taxon>Oceanospirillaceae</taxon>
        <taxon>Oceanospirillum</taxon>
    </lineage>
</organism>
<gene>
    <name evidence="3" type="ORF">H4O21_12410</name>
</gene>
<evidence type="ECO:0000256" key="2">
    <source>
        <dbReference type="SAM" id="Phobius"/>
    </source>
</evidence>
<name>A0A839IRW3_9GAMM</name>
<feature type="transmembrane region" description="Helical" evidence="2">
    <location>
        <begin position="50"/>
        <end position="71"/>
    </location>
</feature>
<keyword evidence="2" id="KW-0812">Transmembrane</keyword>
<proteinExistence type="predicted"/>
<feature type="region of interest" description="Disordered" evidence="1">
    <location>
        <begin position="1"/>
        <end position="23"/>
    </location>
</feature>
<evidence type="ECO:0008006" key="5">
    <source>
        <dbReference type="Google" id="ProtNLM"/>
    </source>
</evidence>
<evidence type="ECO:0000313" key="4">
    <source>
        <dbReference type="Proteomes" id="UP000565262"/>
    </source>
</evidence>
<keyword evidence="4" id="KW-1185">Reference proteome</keyword>
<evidence type="ECO:0000256" key="1">
    <source>
        <dbReference type="SAM" id="MobiDB-lite"/>
    </source>
</evidence>
<protein>
    <recommendedName>
        <fullName evidence="5">Twin-arginine translocation pathway signal protein</fullName>
    </recommendedName>
</protein>
<evidence type="ECO:0000313" key="3">
    <source>
        <dbReference type="EMBL" id="MBB1487410.1"/>
    </source>
</evidence>
<dbReference type="RefSeq" id="WP_182809185.1">
    <property type="nucleotide sequence ID" value="NZ_JACJFM010000014.1"/>
</dbReference>
<accession>A0A839IRW3</accession>
<sequence length="239" mass="26407">MSDIHQRPDRSTPATSSGMETRPVADHEDALFDDLYSPDSRRGSGITRRGVLKTAIAFTLAGMTGGIALSVSRCSRQEVLQGFLVLRPGDASVLIAVSPAITGDDLPEVLSPSELMADPDKKDVLLWLQLLDQKLFQLGTDMTKEYLQLFDLLQWLPTRRVLTGQWSVWQDADKEQVSLFLDQWQASPVELLNKAHRAFTALIQSTWYSLDNVAISTGYPGPPLWALAAIAPVSDKENQ</sequence>
<keyword evidence="2" id="KW-0472">Membrane</keyword>
<dbReference type="Proteomes" id="UP000565262">
    <property type="component" value="Unassembled WGS sequence"/>
</dbReference>
<keyword evidence="2" id="KW-1133">Transmembrane helix</keyword>
<comment type="caution">
    <text evidence="3">The sequence shown here is derived from an EMBL/GenBank/DDBJ whole genome shotgun (WGS) entry which is preliminary data.</text>
</comment>
<feature type="compositionally biased region" description="Basic and acidic residues" evidence="1">
    <location>
        <begin position="1"/>
        <end position="10"/>
    </location>
</feature>
<reference evidence="3 4" key="1">
    <citation type="submission" date="2020-08" db="EMBL/GenBank/DDBJ databases">
        <title>Oceanospirillum sp. nov. isolated from marine sediment.</title>
        <authorList>
            <person name="Ji X."/>
        </authorList>
    </citation>
    <scope>NUCLEOTIDE SEQUENCE [LARGE SCALE GENOMIC DNA]</scope>
    <source>
        <strain evidence="3 4">D5</strain>
    </source>
</reference>